<dbReference type="AlphaFoldDB" id="N1S939"/>
<accession>N1S939</accession>
<feature type="region of interest" description="Disordered" evidence="1">
    <location>
        <begin position="1"/>
        <end position="29"/>
    </location>
</feature>
<organism evidence="2 3">
    <name type="scientific">Fusarium oxysporum f. sp. cubense (strain race 4)</name>
    <name type="common">Panama disease fungus</name>
    <dbReference type="NCBI Taxonomy" id="2502994"/>
    <lineage>
        <taxon>Eukaryota</taxon>
        <taxon>Fungi</taxon>
        <taxon>Dikarya</taxon>
        <taxon>Ascomycota</taxon>
        <taxon>Pezizomycotina</taxon>
        <taxon>Sordariomycetes</taxon>
        <taxon>Hypocreomycetidae</taxon>
        <taxon>Hypocreales</taxon>
        <taxon>Nectriaceae</taxon>
        <taxon>Fusarium</taxon>
        <taxon>Fusarium oxysporum species complex</taxon>
    </lineage>
</organism>
<gene>
    <name evidence="2" type="ORF">FOC4_g10002438</name>
</gene>
<dbReference type="Proteomes" id="UP000016929">
    <property type="component" value="Unassembled WGS sequence"/>
</dbReference>
<reference evidence="3" key="1">
    <citation type="submission" date="2012-09" db="EMBL/GenBank/DDBJ databases">
        <title>Genome sequencing and comparative transcriptomics of race 1 and race 4 of banana pathogen: Fusarium oxysporum f. sp. cubense.</title>
        <authorList>
            <person name="Fang X."/>
            <person name="Huang J."/>
        </authorList>
    </citation>
    <scope>NUCLEOTIDE SEQUENCE [LARGE SCALE GENOMIC DNA]</scope>
    <source>
        <strain evidence="3">race 4</strain>
    </source>
</reference>
<reference evidence="3" key="2">
    <citation type="journal article" date="2014" name="PLoS ONE">
        <title>Genome and Transcriptome Analysis of the Fungal Pathogen Fusarium oxysporum f. sp. cubense Causing Banana Vascular Wilt Disease.</title>
        <authorList>
            <person name="Guo L."/>
            <person name="Han L."/>
            <person name="Yang L."/>
            <person name="Zeng H."/>
            <person name="Fan D."/>
            <person name="Zhu Y."/>
            <person name="Feng Y."/>
            <person name="Wang G."/>
            <person name="Peng C."/>
            <person name="Jiang X."/>
            <person name="Zhou D."/>
            <person name="Ni P."/>
            <person name="Liang C."/>
            <person name="Liu L."/>
            <person name="Wang J."/>
            <person name="Mao C."/>
            <person name="Fang X."/>
            <person name="Peng M."/>
            <person name="Huang J."/>
        </authorList>
    </citation>
    <scope>NUCLEOTIDE SEQUENCE [LARGE SCALE GENOMIC DNA]</scope>
    <source>
        <strain evidence="3">race 4</strain>
    </source>
</reference>
<protein>
    <submittedName>
        <fullName evidence="2">Uncharacterized protein</fullName>
    </submittedName>
</protein>
<sequence length="178" mass="20307">MQEGTEVDVNDILSLNDSETEDSTEASALYSRPRTPLNHCLSATQREWEGLCTKYHQGIQHLRDIEDQMFRYQALHPCLCINYQNPMLCIQRTKDQNANKIQQTVDFLGGGLEKNISSNLPPESHHLKVKLNDAVEVSVVTLDTLTGKKTMISLTTRSTMKHVEQLLGFWEYDLPMDL</sequence>
<evidence type="ECO:0000256" key="1">
    <source>
        <dbReference type="SAM" id="MobiDB-lite"/>
    </source>
</evidence>
<name>N1S939_FUSC4</name>
<evidence type="ECO:0000313" key="2">
    <source>
        <dbReference type="EMBL" id="EMT74331.1"/>
    </source>
</evidence>
<proteinExistence type="predicted"/>
<dbReference type="HOGENOM" id="CLU_1354677_0_0_1"/>
<evidence type="ECO:0000313" key="3">
    <source>
        <dbReference type="Proteomes" id="UP000016929"/>
    </source>
</evidence>
<dbReference type="OrthoDB" id="4981458at2759"/>
<dbReference type="EMBL" id="KB726211">
    <property type="protein sequence ID" value="EMT74331.1"/>
    <property type="molecule type" value="Genomic_DNA"/>
</dbReference>
<keyword evidence="3" id="KW-1185">Reference proteome</keyword>